<protein>
    <submittedName>
        <fullName evidence="1">Uncharacterized protein</fullName>
    </submittedName>
</protein>
<evidence type="ECO:0000313" key="1">
    <source>
        <dbReference type="EMBL" id="AIW03487.1"/>
    </source>
</evidence>
<dbReference type="Proteomes" id="UP000030207">
    <property type="component" value="Segment"/>
</dbReference>
<dbReference type="GeneID" id="24608064"/>
<organism evidence="1 2">
    <name type="scientific">Bacillus phage Moonbeam</name>
    <dbReference type="NCBI Taxonomy" id="1540091"/>
    <lineage>
        <taxon>Viruses</taxon>
        <taxon>Duplodnaviria</taxon>
        <taxon>Heunggongvirae</taxon>
        <taxon>Uroviricota</taxon>
        <taxon>Caudoviricetes</taxon>
        <taxon>Herelleviridae</taxon>
        <taxon>Bastillevirinae</taxon>
        <taxon>Moonbeamvirus</taxon>
        <taxon>Moonbeamvirus moonbeam</taxon>
    </lineage>
</organism>
<dbReference type="EMBL" id="KM236246">
    <property type="protein sequence ID" value="AIW03487.1"/>
    <property type="molecule type" value="Genomic_DNA"/>
</dbReference>
<evidence type="ECO:0000313" key="2">
    <source>
        <dbReference type="Proteomes" id="UP000030207"/>
    </source>
</evidence>
<sequence>MAGRPLDRDDIYFNLGDATGKIVETILKLNKDIDRLDLKDKEIQGSIGDLIKEALKGSTADITRLDAKDAELQNSISDILNRIKESITVKTYGASGSDVTTMGTISSGSTSFSSVGLADFSVGQDVYIRGGVKHIKTYTITGTATANGTMTIVPVTGQPTVLSASVIAGDTADSIAQKFRNSTNNWGDWAISGATNQIVITATNFGLASSGSSDTGGTGVTIAGSNTTIGSTLGYATKITAINSSTNVITLQTAASSAGNSGTLLFHDDLPAIRAAQTALINSNVLELKFPSGTYCVSDTATLDIAKLKWKGTKAKIKFVGTSDVPILSLTTTGNTNPYKQRDTVLEGFEVFGRGKTQNTGIHFEGPNANNSVAHIIVDANIHDVKYGVKFFSNTYLVEYRGDAWNCGTCAYIPGGGVNYGENIQLKGGYYNSDLAFQIDIPGGEFFVMGASVDYNQKVAVMNNGGKVVLQPAHVEMTLTTSTQIELNGEGSSFSMVGGTFVGGGTAKSDYIVYCNAGNNGGAWFDNVYMGTLITNTDYFADVVKGVVKIDNPILNNVPNMPRFVSAKSNKLIDGGFEKASIVDEIFISSDSAAITNPLTGTKLSLSLDTTQFKTGAKSLKVTKTGGSGEASKFCIAIPVGYAKKVNYRLFYKKPGAGTGTISFVPAFAKISYNDAGVATIRNMQYQGSGTSVTFTSAAVDWTGVQTDATTVTSPAWASHYLVEVSLDWFTADSIYIDDMIFTEM</sequence>
<proteinExistence type="predicted"/>
<keyword evidence="2" id="KW-1185">Reference proteome</keyword>
<name>A0A0A0RNC3_9CAUD</name>
<dbReference type="RefSeq" id="YP_009151652.1">
    <property type="nucleotide sequence ID" value="NC_027374.1"/>
</dbReference>
<reference evidence="1 2" key="1">
    <citation type="submission" date="2014-07" db="EMBL/GenBank/DDBJ databases">
        <title>Complete Genome of Bacillus megaterium Myophage Moonbeam.</title>
        <authorList>
            <person name="Cadungog J.N."/>
            <person name="Khatemi B.E."/>
            <person name="Hernandez A.C."/>
            <person name="Everett G.F.K."/>
        </authorList>
    </citation>
    <scope>NUCLEOTIDE SEQUENCE [LARGE SCALE GENOMIC DNA]</scope>
</reference>
<dbReference type="KEGG" id="vg:24608064"/>
<accession>A0A0A0RNC3</accession>
<gene>
    <name evidence="1" type="ORF">CPT_Moonbeam89</name>
</gene>